<dbReference type="InterPro" id="IPR009060">
    <property type="entry name" value="UBA-like_sf"/>
</dbReference>
<evidence type="ECO:0000256" key="1">
    <source>
        <dbReference type="ARBA" id="ARBA00005532"/>
    </source>
</evidence>
<dbReference type="GO" id="GO:0005739">
    <property type="term" value="C:mitochondrion"/>
    <property type="evidence" value="ECO:0007669"/>
    <property type="project" value="UniProtKB-SubCell"/>
</dbReference>
<dbReference type="FunFam" id="1.10.8.10:FF:000001">
    <property type="entry name" value="Elongation factor Ts"/>
    <property type="match status" value="1"/>
</dbReference>
<dbReference type="PANTHER" id="PTHR11741">
    <property type="entry name" value="ELONGATION FACTOR TS"/>
    <property type="match status" value="1"/>
</dbReference>
<reference evidence="8" key="1">
    <citation type="submission" date="2021-01" db="EMBL/GenBank/DDBJ databases">
        <title>Adiantum capillus-veneris genome.</title>
        <authorList>
            <person name="Fang Y."/>
            <person name="Liao Q."/>
        </authorList>
    </citation>
    <scope>NUCLEOTIDE SEQUENCE</scope>
    <source>
        <strain evidence="8">H3</strain>
        <tissue evidence="8">Leaf</tissue>
    </source>
</reference>
<dbReference type="EMBL" id="JABFUD020000024">
    <property type="protein sequence ID" value="KAI5060405.1"/>
    <property type="molecule type" value="Genomic_DNA"/>
</dbReference>
<keyword evidence="9" id="KW-1185">Reference proteome</keyword>
<proteinExistence type="inferred from homology"/>
<dbReference type="InterPro" id="IPR001816">
    <property type="entry name" value="Transl_elong_EFTs/EF1B"/>
</dbReference>
<dbReference type="Gene3D" id="3.30.479.20">
    <property type="entry name" value="Elongation factor Ts, dimerisation domain"/>
    <property type="match status" value="2"/>
</dbReference>
<keyword evidence="2 4" id="KW-0251">Elongation factor</keyword>
<dbReference type="HAMAP" id="MF_00050">
    <property type="entry name" value="EF_Ts"/>
    <property type="match status" value="1"/>
</dbReference>
<comment type="function">
    <text evidence="4 5">Associates with the EF-Tu.GDP complex and induces the exchange of GDP to GTP. It remains bound to the aminoacyl-tRNA.EF-Tu.GTP complex up to the GTP hydrolysis stage on the ribosome.</text>
</comment>
<dbReference type="InterPro" id="IPR036402">
    <property type="entry name" value="EF-Ts_dimer_sf"/>
</dbReference>
<dbReference type="Gene3D" id="1.10.8.10">
    <property type="entry name" value="DNA helicase RuvA subunit, C-terminal domain"/>
    <property type="match status" value="1"/>
</dbReference>
<dbReference type="GO" id="GO:0070125">
    <property type="term" value="P:mitochondrial translational elongation"/>
    <property type="evidence" value="ECO:0007669"/>
    <property type="project" value="TreeGrafter"/>
</dbReference>
<dbReference type="PANTHER" id="PTHR11741:SF0">
    <property type="entry name" value="ELONGATION FACTOR TS, MITOCHONDRIAL"/>
    <property type="match status" value="1"/>
</dbReference>
<evidence type="ECO:0000256" key="3">
    <source>
        <dbReference type="ARBA" id="ARBA00022917"/>
    </source>
</evidence>
<feature type="domain" description="Translation elongation factor EFTs/EF1B dimerisation" evidence="7">
    <location>
        <begin position="91"/>
        <end position="335"/>
    </location>
</feature>
<protein>
    <recommendedName>
        <fullName evidence="4">Elongation factor Ts, mitochondrial</fullName>
        <shortName evidence="4">EF-Ts</shortName>
        <shortName evidence="4">EF-TsMt</shortName>
    </recommendedName>
</protein>
<evidence type="ECO:0000256" key="5">
    <source>
        <dbReference type="RuleBase" id="RU000642"/>
    </source>
</evidence>
<feature type="region of interest" description="Disordered" evidence="6">
    <location>
        <begin position="1"/>
        <end position="24"/>
    </location>
</feature>
<sequence>MNHLGRVVRQVSQRSRSYSTEGASPTALIRQLREKSSAPMKDVKTALVQCNWDMEAAFTELRKKGLAAVSKKASRAATEGLLALCEKPGMASIIELNSETDFVARNDVFQHLASRVAQAALSLCETESTSPGHPSDTSVIDLHALESVRIKLDHPKLTREGTVQEAIQEAASIIGENLKLRRAFHVCSNSGLVSSYLHASLQPGLGKTAGLLTLNMKDGSVKAPLQLMSSVGESLAMHIVAARPLFLSKECVTKEVWEHEKSIILSQVSGSNKPEQILNKMVEGRLRKYVEEVVLLDQKFAMNDKITVQQVVEDLSKQAGVAVEIGCYLRMEVGETTEREESMQPTEAVAQAG</sequence>
<comment type="caution">
    <text evidence="8">The sequence shown here is derived from an EMBL/GenBank/DDBJ whole genome shotgun (WGS) entry which is preliminary data.</text>
</comment>
<organism evidence="8 9">
    <name type="scientific">Adiantum capillus-veneris</name>
    <name type="common">Maidenhair fern</name>
    <dbReference type="NCBI Taxonomy" id="13818"/>
    <lineage>
        <taxon>Eukaryota</taxon>
        <taxon>Viridiplantae</taxon>
        <taxon>Streptophyta</taxon>
        <taxon>Embryophyta</taxon>
        <taxon>Tracheophyta</taxon>
        <taxon>Polypodiopsida</taxon>
        <taxon>Polypodiidae</taxon>
        <taxon>Polypodiales</taxon>
        <taxon>Pteridineae</taxon>
        <taxon>Pteridaceae</taxon>
        <taxon>Vittarioideae</taxon>
        <taxon>Adiantum</taxon>
    </lineage>
</organism>
<dbReference type="InterPro" id="IPR018101">
    <property type="entry name" value="Transl_elong_Ts_CS"/>
</dbReference>
<dbReference type="InterPro" id="IPR014039">
    <property type="entry name" value="Transl_elong_EFTs/EF1B_dimer"/>
</dbReference>
<dbReference type="SUPFAM" id="SSF46934">
    <property type="entry name" value="UBA-like"/>
    <property type="match status" value="1"/>
</dbReference>
<dbReference type="AlphaFoldDB" id="A0A9D4U3J7"/>
<evidence type="ECO:0000256" key="2">
    <source>
        <dbReference type="ARBA" id="ARBA00022768"/>
    </source>
</evidence>
<dbReference type="PROSITE" id="PS01127">
    <property type="entry name" value="EF_TS_2"/>
    <property type="match status" value="1"/>
</dbReference>
<dbReference type="OrthoDB" id="277235at2759"/>
<name>A0A9D4U3J7_ADICA</name>
<dbReference type="SUPFAM" id="SSF54713">
    <property type="entry name" value="Elongation factor Ts (EF-Ts), dimerisation domain"/>
    <property type="match status" value="2"/>
</dbReference>
<keyword evidence="3 4" id="KW-0648">Protein biosynthesis</keyword>
<evidence type="ECO:0000313" key="9">
    <source>
        <dbReference type="Proteomes" id="UP000886520"/>
    </source>
</evidence>
<dbReference type="CDD" id="cd14275">
    <property type="entry name" value="UBA_EF-Ts"/>
    <property type="match status" value="1"/>
</dbReference>
<dbReference type="Pfam" id="PF00889">
    <property type="entry name" value="EF_TS"/>
    <property type="match status" value="1"/>
</dbReference>
<comment type="similarity">
    <text evidence="1 4 5">Belongs to the EF-Ts family.</text>
</comment>
<evidence type="ECO:0000256" key="4">
    <source>
        <dbReference type="HAMAP-Rule" id="MF_03135"/>
    </source>
</evidence>
<dbReference type="NCBIfam" id="TIGR00116">
    <property type="entry name" value="tsf"/>
    <property type="match status" value="1"/>
</dbReference>
<gene>
    <name evidence="4" type="primary">EFTS</name>
    <name evidence="8" type="ORF">GOP47_0024825</name>
</gene>
<dbReference type="FunFam" id="1.10.286.20:FF:000001">
    <property type="entry name" value="Elongation factor Ts"/>
    <property type="match status" value="1"/>
</dbReference>
<evidence type="ECO:0000313" key="8">
    <source>
        <dbReference type="EMBL" id="KAI5060405.1"/>
    </source>
</evidence>
<dbReference type="GO" id="GO:0003746">
    <property type="term" value="F:translation elongation factor activity"/>
    <property type="evidence" value="ECO:0007669"/>
    <property type="project" value="UniProtKB-UniRule"/>
</dbReference>
<comment type="subcellular location">
    <subcellularLocation>
        <location evidence="4">Mitochondrion</location>
    </subcellularLocation>
</comment>
<keyword evidence="4" id="KW-0496">Mitochondrion</keyword>
<dbReference type="Proteomes" id="UP000886520">
    <property type="component" value="Chromosome 24"/>
</dbReference>
<dbReference type="Gene3D" id="1.10.286.20">
    <property type="match status" value="1"/>
</dbReference>
<accession>A0A9D4U3J7</accession>
<evidence type="ECO:0000259" key="7">
    <source>
        <dbReference type="Pfam" id="PF00889"/>
    </source>
</evidence>
<feature type="compositionally biased region" description="Low complexity" evidence="6">
    <location>
        <begin position="7"/>
        <end position="17"/>
    </location>
</feature>
<evidence type="ECO:0000256" key="6">
    <source>
        <dbReference type="SAM" id="MobiDB-lite"/>
    </source>
</evidence>